<reference evidence="3" key="1">
    <citation type="submission" date="2016-10" db="EMBL/GenBank/DDBJ databases">
        <authorList>
            <person name="Varghese N."/>
        </authorList>
    </citation>
    <scope>NUCLEOTIDE SEQUENCE [LARGE SCALE GENOMIC DNA]</scope>
    <source>
        <strain evidence="3">DSM 45096 / BCRC 16803 / CGMCC 4.1857 / CIP 109030 / JCM 12277 / KCTC 19219 / NBRC 100920 / 33214</strain>
    </source>
</reference>
<keyword evidence="1" id="KW-0812">Transmembrane</keyword>
<organism evidence="2 3">
    <name type="scientific">Streptacidiphilus jiangxiensis</name>
    <dbReference type="NCBI Taxonomy" id="235985"/>
    <lineage>
        <taxon>Bacteria</taxon>
        <taxon>Bacillati</taxon>
        <taxon>Actinomycetota</taxon>
        <taxon>Actinomycetes</taxon>
        <taxon>Kitasatosporales</taxon>
        <taxon>Streptomycetaceae</taxon>
        <taxon>Streptacidiphilus</taxon>
    </lineage>
</organism>
<evidence type="ECO:0000256" key="1">
    <source>
        <dbReference type="SAM" id="Phobius"/>
    </source>
</evidence>
<keyword evidence="1" id="KW-1133">Transmembrane helix</keyword>
<keyword evidence="3" id="KW-1185">Reference proteome</keyword>
<evidence type="ECO:0000313" key="2">
    <source>
        <dbReference type="EMBL" id="SEL85777.1"/>
    </source>
</evidence>
<name>A0A1H7TPK4_STRJI</name>
<evidence type="ECO:0000313" key="3">
    <source>
        <dbReference type="Proteomes" id="UP000183015"/>
    </source>
</evidence>
<keyword evidence="1" id="KW-0472">Membrane</keyword>
<gene>
    <name evidence="2" type="ORF">SAMN05414137_11472</name>
</gene>
<dbReference type="AlphaFoldDB" id="A0A1H7TPK4"/>
<accession>A0A1H7TPK4</accession>
<dbReference type="Proteomes" id="UP000183015">
    <property type="component" value="Unassembled WGS sequence"/>
</dbReference>
<feature type="transmembrane region" description="Helical" evidence="1">
    <location>
        <begin position="33"/>
        <end position="53"/>
    </location>
</feature>
<sequence>MPGDRHDTAGPARRTRRQKMPARWAAWYGRHPGMTVIGGYLLLLAVLCLIGQLTNSNSASEPCPPAKVCDFVR</sequence>
<proteinExistence type="predicted"/>
<dbReference type="EMBL" id="FOAZ01000014">
    <property type="protein sequence ID" value="SEL85777.1"/>
    <property type="molecule type" value="Genomic_DNA"/>
</dbReference>
<protein>
    <submittedName>
        <fullName evidence="2">Uncharacterized protein</fullName>
    </submittedName>
</protein>